<dbReference type="EMBL" id="CP026107">
    <property type="protein sequence ID" value="AUT73670.1"/>
    <property type="molecule type" value="Genomic_DNA"/>
</dbReference>
<dbReference type="AlphaFoldDB" id="A0AAJ4SUZ0"/>
<dbReference type="Proteomes" id="UP000004980">
    <property type="component" value="Unassembled WGS sequence"/>
</dbReference>
<proteinExistence type="predicted"/>
<evidence type="ECO:0000313" key="2">
    <source>
        <dbReference type="EMBL" id="EIM99182.1"/>
    </source>
</evidence>
<accession>A0AAJ4SUZ0</accession>
<evidence type="ECO:0000313" key="1">
    <source>
        <dbReference type="EMBL" id="AUT73670.1"/>
    </source>
</evidence>
<evidence type="ECO:0000313" key="3">
    <source>
        <dbReference type="Proteomes" id="UP000004980"/>
    </source>
</evidence>
<name>A0AAJ4SUZ0_9BURK</name>
<dbReference type="GeneID" id="55533632"/>
<gene>
    <name evidence="1" type="ORF">C2L64_35605</name>
    <name evidence="2" type="ORF">WQE_22451</name>
</gene>
<organism evidence="1 4">
    <name type="scientific">Paraburkholderia hospita</name>
    <dbReference type="NCBI Taxonomy" id="169430"/>
    <lineage>
        <taxon>Bacteria</taxon>
        <taxon>Pseudomonadati</taxon>
        <taxon>Pseudomonadota</taxon>
        <taxon>Betaproteobacteria</taxon>
        <taxon>Burkholderiales</taxon>
        <taxon>Burkholderiaceae</taxon>
        <taxon>Paraburkholderia</taxon>
    </lineage>
</organism>
<dbReference type="RefSeq" id="WP_007584902.1">
    <property type="nucleotide sequence ID" value="NZ_AKAU01000108.1"/>
</dbReference>
<reference evidence="2 3" key="1">
    <citation type="journal article" date="2012" name="J. Bacteriol.">
        <title>Draft Genome Sequence of the Soil Bacterium Burkholderia terrae Strain BS001, Which Interacts with Fungal Surface Structures.</title>
        <authorList>
            <person name="Nazir R."/>
            <person name="Hansen M.A."/>
            <person name="Sorensen S."/>
            <person name="van Elsas J.D."/>
        </authorList>
    </citation>
    <scope>NUCLEOTIDE SEQUENCE [LARGE SCALE GENOMIC DNA]</scope>
    <source>
        <strain evidence="2 3">BS001</strain>
    </source>
</reference>
<protein>
    <submittedName>
        <fullName evidence="1">Uncharacterized protein</fullName>
    </submittedName>
</protein>
<dbReference type="EMBL" id="AKAU01000108">
    <property type="protein sequence ID" value="EIM99182.1"/>
    <property type="molecule type" value="Genomic_DNA"/>
</dbReference>
<dbReference type="Proteomes" id="UP000236649">
    <property type="component" value="Chromosome 3"/>
</dbReference>
<keyword evidence="3" id="KW-1185">Reference proteome</keyword>
<evidence type="ECO:0000313" key="4">
    <source>
        <dbReference type="Proteomes" id="UP000236649"/>
    </source>
</evidence>
<sequence>MPKFFNEVWLRDMSPKTMQGVVDFLGNLRNGVRPHNLPGDLKLLAGPWLSNEEAKVYFVFEIDDPTETFEAFAERVADGLFLKRRLTLIQDWDGARSFSKYLSSREARAAQTA</sequence>
<reference evidence="1 4" key="2">
    <citation type="submission" date="2018-01" db="EMBL/GenBank/DDBJ databases">
        <title>Species boundaries and ecological features among Paraburkholderia terrae DSMZ17804T, P. hospita DSMZ17164T and P. caribensis DSMZ13236T.</title>
        <authorList>
            <person name="Pratama A.A."/>
        </authorList>
    </citation>
    <scope>NUCLEOTIDE SEQUENCE [LARGE SCALE GENOMIC DNA]</scope>
    <source>
        <strain evidence="1 4">DSM 17164</strain>
    </source>
</reference>
<dbReference type="KEGG" id="phs:C2L64_35605"/>